<evidence type="ECO:0000256" key="1">
    <source>
        <dbReference type="ARBA" id="ARBA00022603"/>
    </source>
</evidence>
<dbReference type="Pfam" id="PF01596">
    <property type="entry name" value="Methyltransf_3"/>
    <property type="match status" value="1"/>
</dbReference>
<reference evidence="4 5" key="1">
    <citation type="submission" date="2023-07" db="EMBL/GenBank/DDBJ databases">
        <title>Sorghum-associated microbial communities from plants grown in Nebraska, USA.</title>
        <authorList>
            <person name="Schachtman D."/>
        </authorList>
    </citation>
    <scope>NUCLEOTIDE SEQUENCE [LARGE SCALE GENOMIC DNA]</scope>
    <source>
        <strain evidence="4 5">CC523</strain>
    </source>
</reference>
<keyword evidence="5" id="KW-1185">Reference proteome</keyword>
<accession>A0ABT9THU3</accession>
<protein>
    <submittedName>
        <fullName evidence="4">O-methyltransferase YrrM</fullName>
    </submittedName>
</protein>
<keyword evidence="3" id="KW-0949">S-adenosyl-L-methionine</keyword>
<name>A0ABT9THU3_PAENI</name>
<dbReference type="InterPro" id="IPR050362">
    <property type="entry name" value="Cation-dep_OMT"/>
</dbReference>
<dbReference type="SUPFAM" id="SSF53335">
    <property type="entry name" value="S-adenosyl-L-methionine-dependent methyltransferases"/>
    <property type="match status" value="1"/>
</dbReference>
<dbReference type="InterPro" id="IPR029063">
    <property type="entry name" value="SAM-dependent_MTases_sf"/>
</dbReference>
<gene>
    <name evidence="4" type="ORF">J2T10_000629</name>
</gene>
<keyword evidence="2" id="KW-0808">Transferase</keyword>
<proteinExistence type="predicted"/>
<evidence type="ECO:0000313" key="5">
    <source>
        <dbReference type="Proteomes" id="UP001244563"/>
    </source>
</evidence>
<evidence type="ECO:0000256" key="2">
    <source>
        <dbReference type="ARBA" id="ARBA00022679"/>
    </source>
</evidence>
<dbReference type="InterPro" id="IPR002935">
    <property type="entry name" value="SAM_O-MeTrfase"/>
</dbReference>
<dbReference type="Proteomes" id="UP001244563">
    <property type="component" value="Unassembled WGS sequence"/>
</dbReference>
<dbReference type="PROSITE" id="PS51682">
    <property type="entry name" value="SAM_OMT_I"/>
    <property type="match status" value="1"/>
</dbReference>
<keyword evidence="1" id="KW-0489">Methyltransferase</keyword>
<evidence type="ECO:0000313" key="4">
    <source>
        <dbReference type="EMBL" id="MDQ0101010.1"/>
    </source>
</evidence>
<dbReference type="Gene3D" id="3.40.50.150">
    <property type="entry name" value="Vaccinia Virus protein VP39"/>
    <property type="match status" value="1"/>
</dbReference>
<dbReference type="PANTHER" id="PTHR10509:SF85">
    <property type="entry name" value="O-METHYLTRANSFERASE RV1220C-RELATED"/>
    <property type="match status" value="1"/>
</dbReference>
<dbReference type="CDD" id="cd02440">
    <property type="entry name" value="AdoMet_MTases"/>
    <property type="match status" value="1"/>
</dbReference>
<comment type="caution">
    <text evidence="4">The sequence shown here is derived from an EMBL/GenBank/DDBJ whole genome shotgun (WGS) entry which is preliminary data.</text>
</comment>
<dbReference type="PANTHER" id="PTHR10509">
    <property type="entry name" value="O-METHYLTRANSFERASE-RELATED"/>
    <property type="match status" value="1"/>
</dbReference>
<sequence>MGGHSAGALGNGGPAGADTVVWYKHPYPRKANPFMSADKSSSWSYAEDLPAEDDVMLRARERSFELGVTPVSPGVGAVLTVLAAASKAQTVVEVGSGAGVSGVCLLRGLSPQAVLTTIDVDVEHLKAAREAFLESGSPANRTRTISGRAADVLPRLTDSAYDLVFIDADKPNFPKYVEQAIRLLKSGGTLVINDALDKDRVSNPAARDATTVVLRQIGKAIRDDERLASAMLPTGDGLLVAVKK</sequence>
<evidence type="ECO:0000256" key="3">
    <source>
        <dbReference type="ARBA" id="ARBA00022691"/>
    </source>
</evidence>
<organism evidence="4 5">
    <name type="scientific">Paenarthrobacter nicotinovorans</name>
    <name type="common">Arthrobacter nicotinovorans</name>
    <dbReference type="NCBI Taxonomy" id="29320"/>
    <lineage>
        <taxon>Bacteria</taxon>
        <taxon>Bacillati</taxon>
        <taxon>Actinomycetota</taxon>
        <taxon>Actinomycetes</taxon>
        <taxon>Micrococcales</taxon>
        <taxon>Micrococcaceae</taxon>
        <taxon>Paenarthrobacter</taxon>
    </lineage>
</organism>
<dbReference type="EMBL" id="JAUSSW010000001">
    <property type="protein sequence ID" value="MDQ0101010.1"/>
    <property type="molecule type" value="Genomic_DNA"/>
</dbReference>